<name>A0A401YKA0_9ACTN</name>
<evidence type="ECO:0000313" key="3">
    <source>
        <dbReference type="EMBL" id="GCD95052.1"/>
    </source>
</evidence>
<evidence type="ECO:0008006" key="5">
    <source>
        <dbReference type="Google" id="ProtNLM"/>
    </source>
</evidence>
<feature type="compositionally biased region" description="Basic and acidic residues" evidence="1">
    <location>
        <begin position="152"/>
        <end position="165"/>
    </location>
</feature>
<protein>
    <recommendedName>
        <fullName evidence="5">DUF3040 domain-containing protein</fullName>
    </recommendedName>
</protein>
<organism evidence="3 4">
    <name type="scientific">Embleya hyalina</name>
    <dbReference type="NCBI Taxonomy" id="516124"/>
    <lineage>
        <taxon>Bacteria</taxon>
        <taxon>Bacillati</taxon>
        <taxon>Actinomycetota</taxon>
        <taxon>Actinomycetes</taxon>
        <taxon>Kitasatosporales</taxon>
        <taxon>Streptomycetaceae</taxon>
        <taxon>Embleya</taxon>
    </lineage>
</organism>
<keyword evidence="2" id="KW-0472">Membrane</keyword>
<evidence type="ECO:0000256" key="1">
    <source>
        <dbReference type="SAM" id="MobiDB-lite"/>
    </source>
</evidence>
<feature type="transmembrane region" description="Helical" evidence="2">
    <location>
        <begin position="63"/>
        <end position="84"/>
    </location>
</feature>
<feature type="transmembrane region" description="Helical" evidence="2">
    <location>
        <begin position="90"/>
        <end position="111"/>
    </location>
</feature>
<evidence type="ECO:0000313" key="4">
    <source>
        <dbReference type="Proteomes" id="UP000286931"/>
    </source>
</evidence>
<gene>
    <name evidence="3" type="ORF">EHYA_02721</name>
</gene>
<reference evidence="3 4" key="1">
    <citation type="submission" date="2018-12" db="EMBL/GenBank/DDBJ databases">
        <title>Draft genome sequence of Embleya hyalina NBRC 13850T.</title>
        <authorList>
            <person name="Komaki H."/>
            <person name="Hosoyama A."/>
            <person name="Kimura A."/>
            <person name="Ichikawa N."/>
            <person name="Tamura T."/>
        </authorList>
    </citation>
    <scope>NUCLEOTIDE SEQUENCE [LARGE SCALE GENOMIC DNA]</scope>
    <source>
        <strain evidence="3 4">NBRC 13850</strain>
    </source>
</reference>
<dbReference type="EMBL" id="BIFH01000016">
    <property type="protein sequence ID" value="GCD95052.1"/>
    <property type="molecule type" value="Genomic_DNA"/>
</dbReference>
<sequence>MVSGPSLSGRERRTLARMEESLAHDEQLVELLRVFDDPPSVPAPRRRRVGIGVRIGMPHWPTILKWTALLLSGTSIGLLIAAILTGAPVVVLVAVAVSMPALLLIGAFAYLRWRADGPAGARAVRRGRRTRTHGWLRARGADRVDGAGGTDGTERRGSDDRRREP</sequence>
<dbReference type="AlphaFoldDB" id="A0A401YKA0"/>
<dbReference type="Proteomes" id="UP000286931">
    <property type="component" value="Unassembled WGS sequence"/>
</dbReference>
<evidence type="ECO:0000256" key="2">
    <source>
        <dbReference type="SAM" id="Phobius"/>
    </source>
</evidence>
<keyword evidence="2" id="KW-1133">Transmembrane helix</keyword>
<keyword evidence="4" id="KW-1185">Reference proteome</keyword>
<comment type="caution">
    <text evidence="3">The sequence shown here is derived from an EMBL/GenBank/DDBJ whole genome shotgun (WGS) entry which is preliminary data.</text>
</comment>
<proteinExistence type="predicted"/>
<keyword evidence="2" id="KW-0812">Transmembrane</keyword>
<accession>A0A401YKA0</accession>
<feature type="region of interest" description="Disordered" evidence="1">
    <location>
        <begin position="140"/>
        <end position="165"/>
    </location>
</feature>